<reference evidence="1 2" key="1">
    <citation type="submission" date="2024-05" db="EMBL/GenBank/DDBJ databases">
        <title>Genome Sequence and Characterization of the New Strain Purple Sulfur Bacterium of Genus Thioalkalicoccus.</title>
        <authorList>
            <person name="Bryantseva I.A."/>
            <person name="Kyndt J.A."/>
            <person name="Imhoff J.F."/>
        </authorList>
    </citation>
    <scope>NUCLEOTIDE SEQUENCE [LARGE SCALE GENOMIC DNA]</scope>
    <source>
        <strain evidence="1 2">Um2</strain>
    </source>
</reference>
<name>A0ABV4BHL3_9GAMM</name>
<proteinExistence type="predicted"/>
<keyword evidence="2" id="KW-1185">Reference proteome</keyword>
<dbReference type="EMBL" id="JBDKXB010000036">
    <property type="protein sequence ID" value="MEY6434016.1"/>
    <property type="molecule type" value="Genomic_DNA"/>
</dbReference>
<dbReference type="NCBIfam" id="NF033819">
    <property type="entry name" value="IS66_TnpB"/>
    <property type="match status" value="1"/>
</dbReference>
<dbReference type="Pfam" id="PF05717">
    <property type="entry name" value="TnpB_IS66"/>
    <property type="match status" value="1"/>
</dbReference>
<evidence type="ECO:0000313" key="2">
    <source>
        <dbReference type="Proteomes" id="UP001564408"/>
    </source>
</evidence>
<dbReference type="RefSeq" id="WP_369668398.1">
    <property type="nucleotide sequence ID" value="NZ_JBDKXB010000036.1"/>
</dbReference>
<sequence length="120" mass="14380">MFFPEGRVRVFLHGRPVDMRKSFTGLIALTQPALVQDPLSGHLFVFVNRRGDYLKVLYWDRSGFCLWCKRLERGRFISDWRRRQDQELDVTGLRLLLEGIEPARRRLRYAREAEKRTAIW</sequence>
<gene>
    <name evidence="1" type="primary">tnpB</name>
    <name evidence="1" type="ORF">ABC977_16550</name>
</gene>
<dbReference type="PANTHER" id="PTHR36455">
    <property type="match status" value="1"/>
</dbReference>
<dbReference type="PANTHER" id="PTHR36455:SF1">
    <property type="entry name" value="BLR8292 PROTEIN"/>
    <property type="match status" value="1"/>
</dbReference>
<accession>A0ABV4BHL3</accession>
<dbReference type="InterPro" id="IPR008878">
    <property type="entry name" value="Transposase_IS66_Orf2"/>
</dbReference>
<organism evidence="1 2">
    <name type="scientific">Thioalkalicoccus limnaeus</name>
    <dbReference type="NCBI Taxonomy" id="120681"/>
    <lineage>
        <taxon>Bacteria</taxon>
        <taxon>Pseudomonadati</taxon>
        <taxon>Pseudomonadota</taxon>
        <taxon>Gammaproteobacteria</taxon>
        <taxon>Chromatiales</taxon>
        <taxon>Chromatiaceae</taxon>
        <taxon>Thioalkalicoccus</taxon>
    </lineage>
</organism>
<comment type="caution">
    <text evidence="1">The sequence shown here is derived from an EMBL/GenBank/DDBJ whole genome shotgun (WGS) entry which is preliminary data.</text>
</comment>
<evidence type="ECO:0000313" key="1">
    <source>
        <dbReference type="EMBL" id="MEY6434016.1"/>
    </source>
</evidence>
<dbReference type="Proteomes" id="UP001564408">
    <property type="component" value="Unassembled WGS sequence"/>
</dbReference>
<protein>
    <submittedName>
        <fullName evidence="1">IS66 family insertion sequence element accessory protein TnpB</fullName>
    </submittedName>
</protein>